<feature type="compositionally biased region" description="Basic and acidic residues" evidence="5">
    <location>
        <begin position="452"/>
        <end position="467"/>
    </location>
</feature>
<gene>
    <name evidence="7" type="ORF">CC86DRAFT_370706</name>
</gene>
<dbReference type="Pfam" id="PF00412">
    <property type="entry name" value="LIM"/>
    <property type="match status" value="2"/>
</dbReference>
<dbReference type="InterPro" id="IPR001781">
    <property type="entry name" value="Znf_LIM"/>
</dbReference>
<evidence type="ECO:0000259" key="6">
    <source>
        <dbReference type="PROSITE" id="PS50023"/>
    </source>
</evidence>
<sequence>MERKSASGLPMIKCSSCGIDIDIMQLADHVCAPTAPSTTATLSPTSPLSPKLDRAATFGGVSSSNRAVNQGPLSRMRPPPRIDSSAANKPFKPQELSPMSNRSDPMSPSLLSPPPRSPYKMNRSETAPTPRRRLAPPSPTLPGNLDCAFPPFPSKRSATTPSTRPPTRERSEPRPQHLYAEPSPLFAPLSPRIDGGDNVTKRMDSIAPGPFDGRADRTPSNSSTPRSMTHDGPSLGHRRAGTQGSSRSVGSISKQRTSMSSTTSRASAYSTRSVGLPARPKLGLGGSAMPPPPLPATSQSNEGIDAFLDRLQKESMKPTETQVDDRPRAVPMRQGSQEEQAPPSRPRRPSGRDVPPTGLASLQPSAFDALPNNVFPRRKQSLGGIKLASQWDADQPRTLQPAPLLPPTFHHDPPMNPLHTPSDSGLSDDSYASSGFRSTASSRSSPAGSEVGHSREVSKLSQSEDRGATIARTTSPDSYVNIRASPFEEKKEAEPAVQVGSKTLFTPSKPLSPDYANVPESPMDPAIQVGMSFAPRPRQPGPQQPPNTNAGLSPLGSSPDVAPRRQDTRPPSKGKCRGCSEPIVGKSVKDSSGRLTGRYHKQCFTCRTCNDSFPTAEFYVFNNSPYCERHYHELNGSICASCNRGIEGQYLETDSRRKFHPRCFTCTTCRVVLRDDYYEVGGQKYCDRHARSAANPPQNYLGPGNYRPRMEKRSTRLMMMA</sequence>
<feature type="domain" description="LIM zinc-binding" evidence="6">
    <location>
        <begin position="638"/>
        <end position="696"/>
    </location>
</feature>
<dbReference type="InterPro" id="IPR017351">
    <property type="entry name" value="PINCH-1-4-like"/>
</dbReference>
<dbReference type="OrthoDB" id="1112565at2759"/>
<accession>A0A6A6ZY83</accession>
<evidence type="ECO:0000256" key="1">
    <source>
        <dbReference type="ARBA" id="ARBA00022723"/>
    </source>
</evidence>
<feature type="compositionally biased region" description="Polar residues" evidence="5">
    <location>
        <begin position="218"/>
        <end position="227"/>
    </location>
</feature>
<feature type="region of interest" description="Disordered" evidence="5">
    <location>
        <begin position="34"/>
        <end position="581"/>
    </location>
</feature>
<dbReference type="SUPFAM" id="SSF57716">
    <property type="entry name" value="Glucocorticoid receptor-like (DNA-binding domain)"/>
    <property type="match status" value="1"/>
</dbReference>
<dbReference type="GO" id="GO:0046872">
    <property type="term" value="F:metal ion binding"/>
    <property type="evidence" value="ECO:0007669"/>
    <property type="project" value="UniProtKB-KW"/>
</dbReference>
<dbReference type="CDD" id="cd09397">
    <property type="entry name" value="LIM1_UF1"/>
    <property type="match status" value="1"/>
</dbReference>
<dbReference type="FunFam" id="2.10.110.10:FF:000105">
    <property type="entry name" value="Similar to LIM domain-containing protein"/>
    <property type="match status" value="1"/>
</dbReference>
<dbReference type="PROSITE" id="PS00478">
    <property type="entry name" value="LIM_DOMAIN_1"/>
    <property type="match status" value="1"/>
</dbReference>
<feature type="compositionally biased region" description="Low complexity" evidence="5">
    <location>
        <begin position="430"/>
        <end position="449"/>
    </location>
</feature>
<feature type="compositionally biased region" description="Low complexity" evidence="5">
    <location>
        <begin position="34"/>
        <end position="50"/>
    </location>
</feature>
<keyword evidence="1 4" id="KW-0479">Metal-binding</keyword>
<dbReference type="AlphaFoldDB" id="A0A6A6ZY83"/>
<feature type="domain" description="LIM zinc-binding" evidence="6">
    <location>
        <begin position="574"/>
        <end position="637"/>
    </location>
</feature>
<reference evidence="7" key="1">
    <citation type="journal article" date="2020" name="Stud. Mycol.">
        <title>101 Dothideomycetes genomes: a test case for predicting lifestyles and emergence of pathogens.</title>
        <authorList>
            <person name="Haridas S."/>
            <person name="Albert R."/>
            <person name="Binder M."/>
            <person name="Bloem J."/>
            <person name="Labutti K."/>
            <person name="Salamov A."/>
            <person name="Andreopoulos B."/>
            <person name="Baker S."/>
            <person name="Barry K."/>
            <person name="Bills G."/>
            <person name="Bluhm B."/>
            <person name="Cannon C."/>
            <person name="Castanera R."/>
            <person name="Culley D."/>
            <person name="Daum C."/>
            <person name="Ezra D."/>
            <person name="Gonzalez J."/>
            <person name="Henrissat B."/>
            <person name="Kuo A."/>
            <person name="Liang C."/>
            <person name="Lipzen A."/>
            <person name="Lutzoni F."/>
            <person name="Magnuson J."/>
            <person name="Mondo S."/>
            <person name="Nolan M."/>
            <person name="Ohm R."/>
            <person name="Pangilinan J."/>
            <person name="Park H.-J."/>
            <person name="Ramirez L."/>
            <person name="Alfaro M."/>
            <person name="Sun H."/>
            <person name="Tritt A."/>
            <person name="Yoshinaga Y."/>
            <person name="Zwiers L.-H."/>
            <person name="Turgeon B."/>
            <person name="Goodwin S."/>
            <person name="Spatafora J."/>
            <person name="Crous P."/>
            <person name="Grigoriev I."/>
        </authorList>
    </citation>
    <scope>NUCLEOTIDE SEQUENCE</scope>
    <source>
        <strain evidence="7">CBS 113818</strain>
    </source>
</reference>
<dbReference type="SMART" id="SM00132">
    <property type="entry name" value="LIM"/>
    <property type="match status" value="2"/>
</dbReference>
<evidence type="ECO:0000313" key="8">
    <source>
        <dbReference type="Proteomes" id="UP000799424"/>
    </source>
</evidence>
<dbReference type="GO" id="GO:0030695">
    <property type="term" value="F:GTPase regulator activity"/>
    <property type="evidence" value="ECO:0007669"/>
    <property type="project" value="UniProtKB-ARBA"/>
</dbReference>
<feature type="compositionally biased region" description="Basic and acidic residues" evidence="5">
    <location>
        <begin position="307"/>
        <end position="328"/>
    </location>
</feature>
<dbReference type="PROSITE" id="PS50023">
    <property type="entry name" value="LIM_DOMAIN_2"/>
    <property type="match status" value="2"/>
</dbReference>
<keyword evidence="8" id="KW-1185">Reference proteome</keyword>
<name>A0A6A6ZY83_9PLEO</name>
<evidence type="ECO:0000256" key="2">
    <source>
        <dbReference type="ARBA" id="ARBA00022833"/>
    </source>
</evidence>
<evidence type="ECO:0000256" key="3">
    <source>
        <dbReference type="ARBA" id="ARBA00023038"/>
    </source>
</evidence>
<feature type="compositionally biased region" description="Polar residues" evidence="5">
    <location>
        <begin position="242"/>
        <end position="255"/>
    </location>
</feature>
<evidence type="ECO:0000256" key="5">
    <source>
        <dbReference type="SAM" id="MobiDB-lite"/>
    </source>
</evidence>
<evidence type="ECO:0000313" key="7">
    <source>
        <dbReference type="EMBL" id="KAF2825823.1"/>
    </source>
</evidence>
<feature type="compositionally biased region" description="Basic and acidic residues" evidence="5">
    <location>
        <begin position="166"/>
        <end position="175"/>
    </location>
</feature>
<organism evidence="7 8">
    <name type="scientific">Ophiobolus disseminans</name>
    <dbReference type="NCBI Taxonomy" id="1469910"/>
    <lineage>
        <taxon>Eukaryota</taxon>
        <taxon>Fungi</taxon>
        <taxon>Dikarya</taxon>
        <taxon>Ascomycota</taxon>
        <taxon>Pezizomycotina</taxon>
        <taxon>Dothideomycetes</taxon>
        <taxon>Pleosporomycetidae</taxon>
        <taxon>Pleosporales</taxon>
        <taxon>Pleosporineae</taxon>
        <taxon>Phaeosphaeriaceae</taxon>
        <taxon>Ophiobolus</taxon>
    </lineage>
</organism>
<protein>
    <recommendedName>
        <fullName evidence="6">LIM zinc-binding domain-containing protein</fullName>
    </recommendedName>
</protein>
<dbReference type="EMBL" id="MU006227">
    <property type="protein sequence ID" value="KAF2825823.1"/>
    <property type="molecule type" value="Genomic_DNA"/>
</dbReference>
<proteinExistence type="predicted"/>
<keyword evidence="3 4" id="KW-0440">LIM domain</keyword>
<evidence type="ECO:0000256" key="4">
    <source>
        <dbReference type="PROSITE-ProRule" id="PRU00125"/>
    </source>
</evidence>
<keyword evidence="2 4" id="KW-0862">Zinc</keyword>
<dbReference type="Gene3D" id="2.10.110.10">
    <property type="entry name" value="Cysteine Rich Protein"/>
    <property type="match status" value="2"/>
</dbReference>
<dbReference type="CDD" id="cd08368">
    <property type="entry name" value="LIM"/>
    <property type="match status" value="1"/>
</dbReference>
<dbReference type="PANTHER" id="PTHR24210">
    <property type="entry name" value="LIM DOMAIN-CONTAINING PROTEIN"/>
    <property type="match status" value="1"/>
</dbReference>
<dbReference type="Proteomes" id="UP000799424">
    <property type="component" value="Unassembled WGS sequence"/>
</dbReference>
<feature type="compositionally biased region" description="Polar residues" evidence="5">
    <location>
        <begin position="60"/>
        <end position="72"/>
    </location>
</feature>
<dbReference type="PANTHER" id="PTHR24210:SF14">
    <property type="entry name" value="LIM ZINC-BINDING DOMAIN-CONTAINING PROTEIN"/>
    <property type="match status" value="1"/>
</dbReference>
<feature type="compositionally biased region" description="Low complexity" evidence="5">
    <location>
        <begin position="256"/>
        <end position="273"/>
    </location>
</feature>